<dbReference type="CDD" id="cd02248">
    <property type="entry name" value="Peptidase_C1A"/>
    <property type="match status" value="2"/>
</dbReference>
<evidence type="ECO:0000256" key="8">
    <source>
        <dbReference type="SAM" id="MobiDB-lite"/>
    </source>
</evidence>
<dbReference type="Pfam" id="PF08246">
    <property type="entry name" value="Inhibitor_I29"/>
    <property type="match status" value="2"/>
</dbReference>
<dbReference type="AlphaFoldDB" id="A0AAU9VZF5"/>
<dbReference type="Gene3D" id="3.90.70.10">
    <property type="entry name" value="Cysteine proteinases"/>
    <property type="match status" value="2"/>
</dbReference>
<dbReference type="InterPro" id="IPR036871">
    <property type="entry name" value="PX_dom_sf"/>
</dbReference>
<dbReference type="GO" id="GO:0006508">
    <property type="term" value="P:proteolysis"/>
    <property type="evidence" value="ECO:0007669"/>
    <property type="project" value="UniProtKB-KW"/>
</dbReference>
<evidence type="ECO:0000256" key="6">
    <source>
        <dbReference type="ARBA" id="ARBA00023157"/>
    </source>
</evidence>
<dbReference type="SUPFAM" id="SSF54001">
    <property type="entry name" value="Cysteine proteinases"/>
    <property type="match status" value="2"/>
</dbReference>
<dbReference type="PANTHER" id="PTHR12411">
    <property type="entry name" value="CYSTEINE PROTEASE FAMILY C1-RELATED"/>
    <property type="match status" value="1"/>
</dbReference>
<dbReference type="InterPro" id="IPR013201">
    <property type="entry name" value="Prot_inhib_I29"/>
</dbReference>
<keyword evidence="4" id="KW-0788">Thiol protease</keyword>
<dbReference type="PROSITE" id="PS00139">
    <property type="entry name" value="THIOL_PROTEASE_CYS"/>
    <property type="match status" value="1"/>
</dbReference>
<evidence type="ECO:0000256" key="1">
    <source>
        <dbReference type="ARBA" id="ARBA00008455"/>
    </source>
</evidence>
<dbReference type="Pfam" id="PF00112">
    <property type="entry name" value="Peptidase_C1"/>
    <property type="match status" value="2"/>
</dbReference>
<keyword evidence="5" id="KW-0865">Zymogen</keyword>
<dbReference type="FunFam" id="3.90.70.10:FF:000006">
    <property type="entry name" value="Cathepsin S"/>
    <property type="match status" value="2"/>
</dbReference>
<feature type="compositionally biased region" description="Basic and acidic residues" evidence="8">
    <location>
        <begin position="1112"/>
        <end position="1122"/>
    </location>
</feature>
<feature type="region of interest" description="Disordered" evidence="8">
    <location>
        <begin position="745"/>
        <end position="773"/>
    </location>
</feature>
<organism evidence="11 12">
    <name type="scientific">Pocillopora meandrina</name>
    <dbReference type="NCBI Taxonomy" id="46732"/>
    <lineage>
        <taxon>Eukaryota</taxon>
        <taxon>Metazoa</taxon>
        <taxon>Cnidaria</taxon>
        <taxon>Anthozoa</taxon>
        <taxon>Hexacorallia</taxon>
        <taxon>Scleractinia</taxon>
        <taxon>Astrocoeniina</taxon>
        <taxon>Pocilloporidae</taxon>
        <taxon>Pocillopora</taxon>
    </lineage>
</organism>
<feature type="compositionally biased region" description="Polar residues" evidence="8">
    <location>
        <begin position="1044"/>
        <end position="1057"/>
    </location>
</feature>
<evidence type="ECO:0000256" key="5">
    <source>
        <dbReference type="ARBA" id="ARBA00023145"/>
    </source>
</evidence>
<dbReference type="InterPro" id="IPR013128">
    <property type="entry name" value="Peptidase_C1A"/>
</dbReference>
<evidence type="ECO:0000313" key="12">
    <source>
        <dbReference type="Proteomes" id="UP001159428"/>
    </source>
</evidence>
<feature type="domain" description="PX" evidence="10">
    <location>
        <begin position="773"/>
        <end position="885"/>
    </location>
</feature>
<dbReference type="InterPro" id="IPR038765">
    <property type="entry name" value="Papain-like_cys_pep_sf"/>
</dbReference>
<keyword evidence="12" id="KW-1185">Reference proteome</keyword>
<evidence type="ECO:0000256" key="2">
    <source>
        <dbReference type="ARBA" id="ARBA00022670"/>
    </source>
</evidence>
<evidence type="ECO:0000259" key="10">
    <source>
        <dbReference type="PROSITE" id="PS50195"/>
    </source>
</evidence>
<dbReference type="InterPro" id="IPR001683">
    <property type="entry name" value="PX_dom"/>
</dbReference>
<reference evidence="11 12" key="1">
    <citation type="submission" date="2022-05" db="EMBL/GenBank/DDBJ databases">
        <authorList>
            <consortium name="Genoscope - CEA"/>
            <person name="William W."/>
        </authorList>
    </citation>
    <scope>NUCLEOTIDE SEQUENCE [LARGE SCALE GENOMIC DNA]</scope>
</reference>
<dbReference type="SMART" id="SM00312">
    <property type="entry name" value="PX"/>
    <property type="match status" value="1"/>
</dbReference>
<dbReference type="GO" id="GO:0035091">
    <property type="term" value="F:phosphatidylinositol binding"/>
    <property type="evidence" value="ECO:0007669"/>
    <property type="project" value="InterPro"/>
</dbReference>
<dbReference type="Proteomes" id="UP001159428">
    <property type="component" value="Unassembled WGS sequence"/>
</dbReference>
<comment type="caution">
    <text evidence="11">The sequence shown here is derived from an EMBL/GenBank/DDBJ whole genome shotgun (WGS) entry which is preliminary data.</text>
</comment>
<dbReference type="GO" id="GO:0008234">
    <property type="term" value="F:cysteine-type peptidase activity"/>
    <property type="evidence" value="ECO:0007669"/>
    <property type="project" value="UniProtKB-KW"/>
</dbReference>
<feature type="compositionally biased region" description="Polar residues" evidence="8">
    <location>
        <begin position="1125"/>
        <end position="1134"/>
    </location>
</feature>
<dbReference type="EMBL" id="CALNXJ010000006">
    <property type="protein sequence ID" value="CAH3041979.1"/>
    <property type="molecule type" value="Genomic_DNA"/>
</dbReference>
<dbReference type="InterPro" id="IPR039417">
    <property type="entry name" value="Peptidase_C1A_papain-like"/>
</dbReference>
<dbReference type="SUPFAM" id="SSF64268">
    <property type="entry name" value="PX domain"/>
    <property type="match status" value="1"/>
</dbReference>
<evidence type="ECO:0000256" key="7">
    <source>
        <dbReference type="SAM" id="Coils"/>
    </source>
</evidence>
<feature type="chain" id="PRO_5043527123" description="PX domain-containing protein" evidence="9">
    <location>
        <begin position="17"/>
        <end position="1134"/>
    </location>
</feature>
<feature type="region of interest" description="Disordered" evidence="8">
    <location>
        <begin position="1035"/>
        <end position="1134"/>
    </location>
</feature>
<keyword evidence="9" id="KW-0732">Signal</keyword>
<keyword evidence="2" id="KW-0645">Protease</keyword>
<evidence type="ECO:0000256" key="9">
    <source>
        <dbReference type="SAM" id="SignalP"/>
    </source>
</evidence>
<dbReference type="PROSITE" id="PS50195">
    <property type="entry name" value="PX"/>
    <property type="match status" value="1"/>
</dbReference>
<dbReference type="Pfam" id="PF00787">
    <property type="entry name" value="PX"/>
    <property type="match status" value="1"/>
</dbReference>
<evidence type="ECO:0000313" key="11">
    <source>
        <dbReference type="EMBL" id="CAH3041979.1"/>
    </source>
</evidence>
<dbReference type="InterPro" id="IPR000668">
    <property type="entry name" value="Peptidase_C1A_C"/>
</dbReference>
<evidence type="ECO:0000256" key="3">
    <source>
        <dbReference type="ARBA" id="ARBA00022801"/>
    </source>
</evidence>
<protein>
    <recommendedName>
        <fullName evidence="10">PX domain-containing protein</fullName>
    </recommendedName>
</protein>
<dbReference type="SMART" id="SM00645">
    <property type="entry name" value="Pept_C1"/>
    <property type="match status" value="2"/>
</dbReference>
<accession>A0AAU9VZF5</accession>
<name>A0AAU9VZF5_9CNID</name>
<evidence type="ECO:0000256" key="4">
    <source>
        <dbReference type="ARBA" id="ARBA00022807"/>
    </source>
</evidence>
<keyword evidence="6" id="KW-1015">Disulfide bond</keyword>
<dbReference type="InterPro" id="IPR000169">
    <property type="entry name" value="Pept_cys_AS"/>
</dbReference>
<keyword evidence="3" id="KW-0378">Hydrolase</keyword>
<dbReference type="InterPro" id="IPR025661">
    <property type="entry name" value="Pept_asp_AS"/>
</dbReference>
<dbReference type="InterPro" id="IPR025660">
    <property type="entry name" value="Pept_his_AS"/>
</dbReference>
<dbReference type="PROSITE" id="PS00639">
    <property type="entry name" value="THIOL_PROTEASE_HIS"/>
    <property type="match status" value="2"/>
</dbReference>
<keyword evidence="7" id="KW-0175">Coiled coil</keyword>
<dbReference type="SMART" id="SM00848">
    <property type="entry name" value="Inhibitor_I29"/>
    <property type="match status" value="2"/>
</dbReference>
<sequence length="1134" mass="127953">MKAVLAVVFCLSVANSAVLKFREYEEQWQAWKSFHDKSYQTDTEEQARYAIWRDNLRKVQQHNSEGHSYTLAMNQFGDLTVDEFRFYYLGLRSHYSNETKRQGSAYLPPSGVSLPPTVDWRTKGYVTPVKNQGQCGSCWAFSTTGSLEGQHFKKTGNLVSLSEQNLVDCSTSFGNHGCEGGLMDYAFQYIKANGGIDTEASYPYTARDGRCKFKAADVGATDTGYMDVKRGSEADLQSAVATVGPISVAIDASHGSFQLYHQGVYDEPACSSTLLDHGVLAVGYGTYQGQDYWLVKNSWGKGWGMEGYIMMSRNKNNQCGIATSASKMNYLCVFLLCASFANCLNLSPATYKQHWQKWKSFYGKEYESEIHDNARFSIWQNNLKYVLKHNSEEHSYTLAMNQFGDLTVDEYRSFILGVGSHFPNETERRGFTSLPFSELTLPPTVDWRTKGYVTPVKNQGQLGASWAFSATGSLEGQHFKKTGKLVSLSEQNLQDCSGCGKVSPPLMGFIDCAFLYVKENGGIDTEAGYPHPCPKSCCFEKAYIGTTCTGYVDIQQRSELALQSAVAEVGPISVIIDASHASFQFYHSGVYNEPACSSYQLDHAVLVVGYGTYQGQDYWLVKNSWGKSWGMEGYIMMSRNNKNQCGIASSASYPLASLIFLPDFCFFQASVASSSRSSFLFYFAPSHSRKVTRLWRFYTLSPEKREKQNNSGKFYAKRLTRAKKIMALDGQVTFLSTESSWDPRRPRIPRRSPRFRMDVEDEEESGNERNQSNMGMRAPIIGYEIVDNRQKFTVYKIEVKSQNKSWFVFRRYTDFTRLNERLRDAFPEFQIRLPGKRRFKDNFDPAFIEDRARGLQFFINNMMNHSEICNSHEVQEFFCLNDPPGPYDSLEESRAYCQHLENQAEDLKQKVDELTADLKMTKSQLLQARVQQEALVSALRSERTLRKQGLKGNEKDSSRTDELIEKSEKMAHVDSLKGKVCHLLSDYQTKSKGRVSSTSENEPEPGEDQSFWVGSVEIAEHSDGADRMRSSNLARRLSTEQRNPRTSTPVSSHNSPSCLEPLQQDNQKDLGVSQQTDEKSENSEVLQSSSEKGAIKEINNTEGTAKHPSNRKSRDQSSKRDSGISVDTSPTPST</sequence>
<proteinExistence type="inferred from homology"/>
<dbReference type="PRINTS" id="PR00705">
    <property type="entry name" value="PAPAIN"/>
</dbReference>
<comment type="similarity">
    <text evidence="1">Belongs to the peptidase C1 family.</text>
</comment>
<feature type="region of interest" description="Disordered" evidence="8">
    <location>
        <begin position="989"/>
        <end position="1013"/>
    </location>
</feature>
<feature type="coiled-coil region" evidence="7">
    <location>
        <begin position="890"/>
        <end position="931"/>
    </location>
</feature>
<feature type="compositionally biased region" description="Polar residues" evidence="8">
    <location>
        <begin position="989"/>
        <end position="1000"/>
    </location>
</feature>
<gene>
    <name evidence="11" type="ORF">PMEA_00028485</name>
</gene>
<dbReference type="PROSITE" id="PS00640">
    <property type="entry name" value="THIOL_PROTEASE_ASN"/>
    <property type="match status" value="2"/>
</dbReference>
<feature type="signal peptide" evidence="9">
    <location>
        <begin position="1"/>
        <end position="16"/>
    </location>
</feature>
<dbReference type="Gene3D" id="3.30.1520.10">
    <property type="entry name" value="Phox-like domain"/>
    <property type="match status" value="1"/>
</dbReference>